<name>A0AAJ0G477_9PEZI</name>
<proteinExistence type="predicted"/>
<gene>
    <name evidence="1" type="ORF">LTR09_011883</name>
</gene>
<dbReference type="EMBL" id="JAWDJX010000084">
    <property type="protein sequence ID" value="KAK3046669.1"/>
    <property type="molecule type" value="Genomic_DNA"/>
</dbReference>
<sequence>MASSAPLTTTSAAEGFTAINVGFPPVQVFVHRPLLNSSEFSRTRSKTRWNTGAAVDLPDVGMHTFNVYVSWLYSRKLPTIVDEADIHPAACGFEWEALASAYVLGEMLLDAAFQDTVFDSIRRKKCNCSEPLVCPGRCRAADKLFSETTDNSIGRKWAIEVVVEAMKKRDDVDATGLGLSQELVKEACTLRCLRGQRRMFEYEGTACSTYHCHGEDEECYLVNERRYMADELYALMERNTAMVNRAKVLSWICRR</sequence>
<comment type="caution">
    <text evidence="1">The sequence shown here is derived from an EMBL/GenBank/DDBJ whole genome shotgun (WGS) entry which is preliminary data.</text>
</comment>
<accession>A0AAJ0G477</accession>
<evidence type="ECO:0008006" key="3">
    <source>
        <dbReference type="Google" id="ProtNLM"/>
    </source>
</evidence>
<evidence type="ECO:0000313" key="2">
    <source>
        <dbReference type="Proteomes" id="UP001271007"/>
    </source>
</evidence>
<dbReference type="AlphaFoldDB" id="A0AAJ0G477"/>
<organism evidence="1 2">
    <name type="scientific">Extremus antarcticus</name>
    <dbReference type="NCBI Taxonomy" id="702011"/>
    <lineage>
        <taxon>Eukaryota</taxon>
        <taxon>Fungi</taxon>
        <taxon>Dikarya</taxon>
        <taxon>Ascomycota</taxon>
        <taxon>Pezizomycotina</taxon>
        <taxon>Dothideomycetes</taxon>
        <taxon>Dothideomycetidae</taxon>
        <taxon>Mycosphaerellales</taxon>
        <taxon>Extremaceae</taxon>
        <taxon>Extremus</taxon>
    </lineage>
</organism>
<keyword evidence="2" id="KW-1185">Reference proteome</keyword>
<evidence type="ECO:0000313" key="1">
    <source>
        <dbReference type="EMBL" id="KAK3046669.1"/>
    </source>
</evidence>
<reference evidence="1" key="1">
    <citation type="submission" date="2023-04" db="EMBL/GenBank/DDBJ databases">
        <title>Black Yeasts Isolated from many extreme environments.</title>
        <authorList>
            <person name="Coleine C."/>
            <person name="Stajich J.E."/>
            <person name="Selbmann L."/>
        </authorList>
    </citation>
    <scope>NUCLEOTIDE SEQUENCE</scope>
    <source>
        <strain evidence="1">CCFEE 5312</strain>
    </source>
</reference>
<dbReference type="Proteomes" id="UP001271007">
    <property type="component" value="Unassembled WGS sequence"/>
</dbReference>
<protein>
    <recommendedName>
        <fullName evidence="3">BTB domain-containing protein</fullName>
    </recommendedName>
</protein>